<reference evidence="4 5" key="2">
    <citation type="submission" date="2020-03" db="EMBL/GenBank/DDBJ databases">
        <title>Roseomonas stagni sp. nov., isolated from pond water in Japan.</title>
        <authorList>
            <person name="Furuhata K."/>
            <person name="Miyamoto H."/>
            <person name="Goto K."/>
        </authorList>
    </citation>
    <scope>NUCLEOTIDE SEQUENCE [LARGE SCALE GENOMIC DNA]</scope>
    <source>
        <strain evidence="4 5">PeD5</strain>
    </source>
</reference>
<evidence type="ECO:0000313" key="5">
    <source>
        <dbReference type="Proteomes" id="UP000475385"/>
    </source>
</evidence>
<reference evidence="4 5" key="1">
    <citation type="submission" date="2020-02" db="EMBL/GenBank/DDBJ databases">
        <authorList>
            <person name="Kim H.M."/>
            <person name="Jeon C.O."/>
        </authorList>
    </citation>
    <scope>NUCLEOTIDE SEQUENCE [LARGE SCALE GENOMIC DNA]</scope>
    <source>
        <strain evidence="4 5">PeD5</strain>
    </source>
</reference>
<dbReference type="RefSeq" id="WP_164696127.1">
    <property type="nucleotide sequence ID" value="NZ_JAAIKB010000008.1"/>
</dbReference>
<comment type="caution">
    <text evidence="4">The sequence shown here is derived from an EMBL/GenBank/DDBJ whole genome shotgun (WGS) entry which is preliminary data.</text>
</comment>
<evidence type="ECO:0000256" key="1">
    <source>
        <dbReference type="ARBA" id="ARBA00009199"/>
    </source>
</evidence>
<comment type="similarity">
    <text evidence="1">Belongs to the amidase family.</text>
</comment>
<dbReference type="PANTHER" id="PTHR11895:SF7">
    <property type="entry name" value="GLUTAMYL-TRNA(GLN) AMIDOTRANSFERASE SUBUNIT A, MITOCHONDRIAL"/>
    <property type="match status" value="1"/>
</dbReference>
<evidence type="ECO:0000259" key="3">
    <source>
        <dbReference type="Pfam" id="PF01425"/>
    </source>
</evidence>
<dbReference type="GO" id="GO:0003824">
    <property type="term" value="F:catalytic activity"/>
    <property type="evidence" value="ECO:0007669"/>
    <property type="project" value="InterPro"/>
</dbReference>
<dbReference type="Pfam" id="PF01425">
    <property type="entry name" value="Amidase"/>
    <property type="match status" value="1"/>
</dbReference>
<accession>A0A6M1LPE1</accession>
<dbReference type="AlphaFoldDB" id="A0A6M1LPE1"/>
<dbReference type="PANTHER" id="PTHR11895">
    <property type="entry name" value="TRANSAMIDASE"/>
    <property type="match status" value="1"/>
</dbReference>
<gene>
    <name evidence="4" type="ORF">G3576_19580</name>
</gene>
<feature type="region of interest" description="Disordered" evidence="2">
    <location>
        <begin position="200"/>
        <end position="225"/>
    </location>
</feature>
<dbReference type="InterPro" id="IPR023631">
    <property type="entry name" value="Amidase_dom"/>
</dbReference>
<sequence length="421" mass="42857">MTPSDIPALLARIAAEDGAIGSFWQVDREGALAATPAGRGPLVGVAIGIKDNVDVAGLRTTAGIAAFRHRVADRDAPVVRRLREAGLVILGKLAMHEGALGATTDTPGFGRCMNPLRAGYTPGGSSGGSGAAVAAGLVPLAVGTDTMGSVRLPAAYCGVFGLKPTSGLVGRSGVVALSPRLDHVGILAASIEGAALGLEAMAGDDPDDPDSRPTPPGWRALPAAPADPRGLRIGLPEPVLAAPMEPAIRAAWEAAQARLREAGAILSPVPVAGWDLTATRRAGLLLIEAEAAALHPALVDDPEAATPGFRAALAYGRDAKGVRIAQALFRLAEARAGALRALDHCDLLLMPTAPQRAFPHGTPAPVDQADFTAIANVAGLPALAFPWPAPDGDLPCSLQLMGPAYGEQAICALAAWLLRAR</sequence>
<name>A0A6M1LPE1_9PROT</name>
<feature type="domain" description="Amidase" evidence="3">
    <location>
        <begin position="8"/>
        <end position="411"/>
    </location>
</feature>
<dbReference type="Proteomes" id="UP000475385">
    <property type="component" value="Unassembled WGS sequence"/>
</dbReference>
<dbReference type="SUPFAM" id="SSF75304">
    <property type="entry name" value="Amidase signature (AS) enzymes"/>
    <property type="match status" value="1"/>
</dbReference>
<dbReference type="InterPro" id="IPR036928">
    <property type="entry name" value="AS_sf"/>
</dbReference>
<dbReference type="Gene3D" id="3.90.1300.10">
    <property type="entry name" value="Amidase signature (AS) domain"/>
    <property type="match status" value="1"/>
</dbReference>
<dbReference type="InterPro" id="IPR000120">
    <property type="entry name" value="Amidase"/>
</dbReference>
<organism evidence="4 5">
    <name type="scientific">Falsiroseomonas algicola</name>
    <dbReference type="NCBI Taxonomy" id="2716930"/>
    <lineage>
        <taxon>Bacteria</taxon>
        <taxon>Pseudomonadati</taxon>
        <taxon>Pseudomonadota</taxon>
        <taxon>Alphaproteobacteria</taxon>
        <taxon>Acetobacterales</taxon>
        <taxon>Roseomonadaceae</taxon>
        <taxon>Falsiroseomonas</taxon>
    </lineage>
</organism>
<proteinExistence type="inferred from homology"/>
<keyword evidence="5" id="KW-1185">Reference proteome</keyword>
<evidence type="ECO:0000313" key="4">
    <source>
        <dbReference type="EMBL" id="NGM22230.1"/>
    </source>
</evidence>
<dbReference type="EMBL" id="JAAIKB010000008">
    <property type="protein sequence ID" value="NGM22230.1"/>
    <property type="molecule type" value="Genomic_DNA"/>
</dbReference>
<evidence type="ECO:0000256" key="2">
    <source>
        <dbReference type="SAM" id="MobiDB-lite"/>
    </source>
</evidence>
<protein>
    <submittedName>
        <fullName evidence="4">Amidase</fullName>
    </submittedName>
</protein>